<dbReference type="SUPFAM" id="SSF52266">
    <property type="entry name" value="SGNH hydrolase"/>
    <property type="match status" value="1"/>
</dbReference>
<dbReference type="Gene3D" id="3.40.50.12690">
    <property type="match status" value="1"/>
</dbReference>
<dbReference type="Proteomes" id="UP000424527">
    <property type="component" value="Unassembled WGS sequence"/>
</dbReference>
<gene>
    <name evidence="4" type="ORF">D5F01_LYC11111</name>
</gene>
<dbReference type="CDD" id="cd00229">
    <property type="entry name" value="SGNH_hydrolase"/>
    <property type="match status" value="1"/>
</dbReference>
<evidence type="ECO:0000256" key="2">
    <source>
        <dbReference type="SAM" id="MobiDB-lite"/>
    </source>
</evidence>
<keyword evidence="5" id="KW-1185">Reference proteome</keyword>
<reference evidence="4 5" key="1">
    <citation type="submission" date="2019-07" db="EMBL/GenBank/DDBJ databases">
        <title>Chromosome genome assembly for large yellow croaker.</title>
        <authorList>
            <person name="Xiao S."/>
        </authorList>
    </citation>
    <scope>NUCLEOTIDE SEQUENCE [LARGE SCALE GENOMIC DNA]</scope>
    <source>
        <strain evidence="4">JMULYC20181020</strain>
        <tissue evidence="4">Muscle</tissue>
    </source>
</reference>
<feature type="domain" description="SGNH hydrolase-type esterase" evidence="3">
    <location>
        <begin position="341"/>
        <end position="466"/>
    </location>
</feature>
<evidence type="ECO:0000259" key="3">
    <source>
        <dbReference type="Pfam" id="PF13472"/>
    </source>
</evidence>
<feature type="region of interest" description="Disordered" evidence="2">
    <location>
        <begin position="247"/>
        <end position="266"/>
    </location>
</feature>
<dbReference type="Pfam" id="PF13472">
    <property type="entry name" value="Lipase_GDSL_2"/>
    <property type="match status" value="1"/>
</dbReference>
<keyword evidence="1" id="KW-0175">Coiled coil</keyword>
<feature type="compositionally biased region" description="Low complexity" evidence="2">
    <location>
        <begin position="202"/>
        <end position="223"/>
    </location>
</feature>
<dbReference type="AlphaFoldDB" id="A0A6G0IJN1"/>
<accession>A0A6G0IJN1</accession>
<feature type="region of interest" description="Disordered" evidence="2">
    <location>
        <begin position="141"/>
        <end position="229"/>
    </location>
</feature>
<proteinExistence type="predicted"/>
<dbReference type="EMBL" id="REGW02000010">
    <property type="protein sequence ID" value="KAE8291503.1"/>
    <property type="molecule type" value="Genomic_DNA"/>
</dbReference>
<feature type="region of interest" description="Disordered" evidence="2">
    <location>
        <begin position="280"/>
        <end position="314"/>
    </location>
</feature>
<feature type="coiled-coil region" evidence="1">
    <location>
        <begin position="13"/>
        <end position="40"/>
    </location>
</feature>
<evidence type="ECO:0000256" key="1">
    <source>
        <dbReference type="SAM" id="Coils"/>
    </source>
</evidence>
<protein>
    <recommendedName>
        <fullName evidence="3">SGNH hydrolase-type esterase domain-containing protein</fullName>
    </recommendedName>
</protein>
<sequence>MANTTLHDNEVLLRNANKTITNLREDNRRLSDELKNKTSLLSTCVEVAHEQSLRISSLTAALQDTWHWDPTTCPRPSLCSTPVRPLPWTEVACGRGKPVAASLPSRCLELSNRYDPLLHMGLDADPSPSLAAASPALASGVSTASRSGGRSRKHGSTAASPAPASDVSTASRSGGRSRKHSSTASPAPASRSAGCLAPSPPASRAGGPNRKHGSAAASSAPASCVPTAVRSDDCPAISPRATYGVHSCSTAGPEQQRPRQVATSATRRRLLREVVLRRSGNLHHPNCTPGSPPMAASATLPPTNPLHRSSPPPPLFPPTTLIVGDSIIRNIRFFNATTKCFPGATTSKIMDMLPNLLQSLPSSVERAVLHVGTNDVAHGNSEHVKEHFNDLFSMLKDSGKNIFISGPLPTFQCGTERFSRLLSLHFWLQAACRIHGFIYIDNFNLFWNRPSFYRNDGLHPNRLGSRMLTDNILHTVQYARYA</sequence>
<organism evidence="4 5">
    <name type="scientific">Larimichthys crocea</name>
    <name type="common">Large yellow croaker</name>
    <name type="synonym">Pseudosciaena crocea</name>
    <dbReference type="NCBI Taxonomy" id="215358"/>
    <lineage>
        <taxon>Eukaryota</taxon>
        <taxon>Metazoa</taxon>
        <taxon>Chordata</taxon>
        <taxon>Craniata</taxon>
        <taxon>Vertebrata</taxon>
        <taxon>Euteleostomi</taxon>
        <taxon>Actinopterygii</taxon>
        <taxon>Neopterygii</taxon>
        <taxon>Teleostei</taxon>
        <taxon>Neoteleostei</taxon>
        <taxon>Acanthomorphata</taxon>
        <taxon>Eupercaria</taxon>
        <taxon>Sciaenidae</taxon>
        <taxon>Larimichthys</taxon>
    </lineage>
</organism>
<dbReference type="Gene3D" id="3.40.50.12700">
    <property type="match status" value="1"/>
</dbReference>
<comment type="caution">
    <text evidence="4">The sequence shown here is derived from an EMBL/GenBank/DDBJ whole genome shotgun (WGS) entry which is preliminary data.</text>
</comment>
<name>A0A6G0IJN1_LARCR</name>
<evidence type="ECO:0000313" key="4">
    <source>
        <dbReference type="EMBL" id="KAE8291503.1"/>
    </source>
</evidence>
<evidence type="ECO:0000313" key="5">
    <source>
        <dbReference type="Proteomes" id="UP000424527"/>
    </source>
</evidence>
<feature type="compositionally biased region" description="Low complexity" evidence="2">
    <location>
        <begin position="182"/>
        <end position="193"/>
    </location>
</feature>
<dbReference type="InterPro" id="IPR013830">
    <property type="entry name" value="SGNH_hydro"/>
</dbReference>